<dbReference type="GO" id="GO:0046872">
    <property type="term" value="F:metal ion binding"/>
    <property type="evidence" value="ECO:0007669"/>
    <property type="project" value="UniProtKB-KW"/>
</dbReference>
<comment type="function">
    <text evidence="7">Thiolesterase that catalyzes the hydrolysis of S-D-lactoyl-glutathione to form glutathione and D-lactic acid.</text>
</comment>
<protein>
    <recommendedName>
        <fullName evidence="7">Hydroxyacylglutathione hydrolase</fullName>
        <ecNumber evidence="7">3.1.2.6</ecNumber>
    </recommendedName>
    <alternativeName>
        <fullName evidence="7">Glyoxalase II</fullName>
        <shortName evidence="7">Glx II</shortName>
    </alternativeName>
</protein>
<evidence type="ECO:0000256" key="2">
    <source>
        <dbReference type="ARBA" id="ARBA00004963"/>
    </source>
</evidence>
<evidence type="ECO:0000256" key="1">
    <source>
        <dbReference type="ARBA" id="ARBA00001623"/>
    </source>
</evidence>
<dbReference type="Proteomes" id="UP000033070">
    <property type="component" value="Chromosome"/>
</dbReference>
<dbReference type="Pfam" id="PF00753">
    <property type="entry name" value="Lactamase_B"/>
    <property type="match status" value="1"/>
</dbReference>
<keyword evidence="10" id="KW-1185">Reference proteome</keyword>
<reference evidence="9 10" key="1">
    <citation type="submission" date="2018-06" db="EMBL/GenBank/DDBJ databases">
        <title>OYT1 Genome Sequencing.</title>
        <authorList>
            <person name="Kato S."/>
            <person name="Itoh T."/>
            <person name="Ohkuma M."/>
        </authorList>
    </citation>
    <scope>NUCLEOTIDE SEQUENCE [LARGE SCALE GENOMIC DNA]</scope>
    <source>
        <strain evidence="9 10">OYT1</strain>
    </source>
</reference>
<evidence type="ECO:0000313" key="9">
    <source>
        <dbReference type="EMBL" id="BBE50284.1"/>
    </source>
</evidence>
<evidence type="ECO:0000256" key="4">
    <source>
        <dbReference type="ARBA" id="ARBA00022723"/>
    </source>
</evidence>
<evidence type="ECO:0000256" key="5">
    <source>
        <dbReference type="ARBA" id="ARBA00022801"/>
    </source>
</evidence>
<dbReference type="AlphaFoldDB" id="A0A2Z6GA60"/>
<evidence type="ECO:0000256" key="7">
    <source>
        <dbReference type="HAMAP-Rule" id="MF_01374"/>
    </source>
</evidence>
<feature type="binding site" evidence="7">
    <location>
        <position position="58"/>
    </location>
    <ligand>
        <name>Zn(2+)</name>
        <dbReference type="ChEBI" id="CHEBI:29105"/>
        <label>2</label>
    </ligand>
</feature>
<comment type="pathway">
    <text evidence="2 7">Secondary metabolite metabolism; methylglyoxal degradation; (R)-lactate from methylglyoxal: step 2/2.</text>
</comment>
<dbReference type="InterPro" id="IPR050110">
    <property type="entry name" value="Glyoxalase_II_hydrolase"/>
</dbReference>
<comment type="subunit">
    <text evidence="7">Monomer.</text>
</comment>
<dbReference type="UniPathway" id="UPA00619">
    <property type="reaction ID" value="UER00676"/>
</dbReference>
<dbReference type="EMBL" id="AP018738">
    <property type="protein sequence ID" value="BBE50284.1"/>
    <property type="molecule type" value="Genomic_DNA"/>
</dbReference>
<feature type="binding site" evidence="7">
    <location>
        <position position="56"/>
    </location>
    <ligand>
        <name>Zn(2+)</name>
        <dbReference type="ChEBI" id="CHEBI:29105"/>
        <label>1</label>
    </ligand>
</feature>
<dbReference type="STRING" id="1188319.OYT1_00033"/>
<evidence type="ECO:0000256" key="3">
    <source>
        <dbReference type="ARBA" id="ARBA00006759"/>
    </source>
</evidence>
<dbReference type="InterPro" id="IPR017782">
    <property type="entry name" value="Hydroxyacylglutathione_Hdrlase"/>
</dbReference>
<dbReference type="OrthoDB" id="9802248at2"/>
<feature type="binding site" evidence="7">
    <location>
        <position position="168"/>
    </location>
    <ligand>
        <name>Zn(2+)</name>
        <dbReference type="ChEBI" id="CHEBI:29105"/>
        <label>2</label>
    </ligand>
</feature>
<feature type="binding site" evidence="7">
    <location>
        <position position="54"/>
    </location>
    <ligand>
        <name>Zn(2+)</name>
        <dbReference type="ChEBI" id="CHEBI:29105"/>
        <label>1</label>
    </ligand>
</feature>
<dbReference type="Gene3D" id="3.60.15.10">
    <property type="entry name" value="Ribonuclease Z/Hydroxyacylglutathione hydrolase-like"/>
    <property type="match status" value="1"/>
</dbReference>
<dbReference type="KEGG" id="fam:OYT1_ch0718"/>
<accession>A0A2Z6GA60</accession>
<keyword evidence="4 7" id="KW-0479">Metal-binding</keyword>
<dbReference type="PIRSF" id="PIRSF005457">
    <property type="entry name" value="Glx"/>
    <property type="match status" value="1"/>
</dbReference>
<comment type="catalytic activity">
    <reaction evidence="1 7">
        <text>an S-(2-hydroxyacyl)glutathione + H2O = a 2-hydroxy carboxylate + glutathione + H(+)</text>
        <dbReference type="Rhea" id="RHEA:21864"/>
        <dbReference type="ChEBI" id="CHEBI:15377"/>
        <dbReference type="ChEBI" id="CHEBI:15378"/>
        <dbReference type="ChEBI" id="CHEBI:57925"/>
        <dbReference type="ChEBI" id="CHEBI:58896"/>
        <dbReference type="ChEBI" id="CHEBI:71261"/>
        <dbReference type="EC" id="3.1.2.6"/>
    </reaction>
</comment>
<comment type="cofactor">
    <cofactor evidence="7">
        <name>Zn(2+)</name>
        <dbReference type="ChEBI" id="CHEBI:29105"/>
    </cofactor>
    <text evidence="7">Binds 2 Zn(2+) ions per subunit.</text>
</comment>
<feature type="binding site" evidence="7">
    <location>
        <position position="130"/>
    </location>
    <ligand>
        <name>Zn(2+)</name>
        <dbReference type="ChEBI" id="CHEBI:29105"/>
        <label>1</label>
    </ligand>
</feature>
<dbReference type="InterPro" id="IPR032282">
    <property type="entry name" value="HAGH_C"/>
</dbReference>
<proteinExistence type="inferred from homology"/>
<keyword evidence="5 7" id="KW-0378">Hydrolase</keyword>
<dbReference type="Pfam" id="PF16123">
    <property type="entry name" value="HAGH_C"/>
    <property type="match status" value="1"/>
</dbReference>
<evidence type="ECO:0000256" key="6">
    <source>
        <dbReference type="ARBA" id="ARBA00022833"/>
    </source>
</evidence>
<dbReference type="InterPro" id="IPR001279">
    <property type="entry name" value="Metallo-B-lactamas"/>
</dbReference>
<dbReference type="GO" id="GO:0004416">
    <property type="term" value="F:hydroxyacylglutathione hydrolase activity"/>
    <property type="evidence" value="ECO:0007669"/>
    <property type="project" value="UniProtKB-UniRule"/>
</dbReference>
<comment type="similarity">
    <text evidence="3 7">Belongs to the metallo-beta-lactamase superfamily. Glyoxalase II family.</text>
</comment>
<gene>
    <name evidence="7" type="primary">gloB</name>
    <name evidence="9" type="ORF">OYT1_ch0718</name>
</gene>
<dbReference type="EC" id="3.1.2.6" evidence="7"/>
<dbReference type="GO" id="GO:0019243">
    <property type="term" value="P:methylglyoxal catabolic process to D-lactate via S-lactoyl-glutathione"/>
    <property type="evidence" value="ECO:0007669"/>
    <property type="project" value="UniProtKB-UniRule"/>
</dbReference>
<keyword evidence="6 7" id="KW-0862">Zinc</keyword>
<dbReference type="RefSeq" id="WP_062625315.1">
    <property type="nucleotide sequence ID" value="NZ_AP018738.1"/>
</dbReference>
<feature type="binding site" evidence="7">
    <location>
        <position position="59"/>
    </location>
    <ligand>
        <name>Zn(2+)</name>
        <dbReference type="ChEBI" id="CHEBI:29105"/>
        <label>2</label>
    </ligand>
</feature>
<organism evidence="9 10">
    <name type="scientific">Ferriphaselus amnicola</name>
    <dbReference type="NCBI Taxonomy" id="1188319"/>
    <lineage>
        <taxon>Bacteria</taxon>
        <taxon>Pseudomonadati</taxon>
        <taxon>Pseudomonadota</taxon>
        <taxon>Betaproteobacteria</taxon>
        <taxon>Nitrosomonadales</taxon>
        <taxon>Gallionellaceae</taxon>
        <taxon>Ferriphaselus</taxon>
    </lineage>
</organism>
<dbReference type="CDD" id="cd07723">
    <property type="entry name" value="hydroxyacylglutathione_hydrolase_MBL-fold"/>
    <property type="match status" value="1"/>
</dbReference>
<evidence type="ECO:0000259" key="8">
    <source>
        <dbReference type="SMART" id="SM00849"/>
    </source>
</evidence>
<dbReference type="NCBIfam" id="TIGR03413">
    <property type="entry name" value="GSH_gloB"/>
    <property type="match status" value="1"/>
</dbReference>
<dbReference type="PANTHER" id="PTHR43705:SF1">
    <property type="entry name" value="HYDROXYACYLGLUTATHIONE HYDROLASE GLOB"/>
    <property type="match status" value="1"/>
</dbReference>
<feature type="binding site" evidence="7">
    <location>
        <position position="130"/>
    </location>
    <ligand>
        <name>Zn(2+)</name>
        <dbReference type="ChEBI" id="CHEBI:29105"/>
        <label>2</label>
    </ligand>
</feature>
<dbReference type="PANTHER" id="PTHR43705">
    <property type="entry name" value="HYDROXYACYLGLUTATHIONE HYDROLASE"/>
    <property type="match status" value="1"/>
</dbReference>
<dbReference type="SMART" id="SM00849">
    <property type="entry name" value="Lactamase_B"/>
    <property type="match status" value="1"/>
</dbReference>
<sequence length="256" mass="27919">MSLTITPLPAFRDNYIWTLHDERYAVVVDPGDAAPVLAFLKARQLELVAILVTHHHHDHTDGIADLLAAIPVCVVYGPRHETIAGVSHPVSENEVIEIPALDLSLTVWDIPGHTRGHIAYLGADGVFCGDTLFGAGCGRLFEGSYAQLHHALNRLAALPAETRVYCTHEYTEANVRFALACEPDNPDIRRRQIATAALRAAGQPSLPSTIALENASNPFLRCAVPAVIQHAEAHAGHILSDELAVFTALRQWRNNF</sequence>
<dbReference type="InterPro" id="IPR036866">
    <property type="entry name" value="RibonucZ/Hydroxyglut_hydro"/>
</dbReference>
<feature type="binding site" evidence="7">
    <location>
        <position position="113"/>
    </location>
    <ligand>
        <name>Zn(2+)</name>
        <dbReference type="ChEBI" id="CHEBI:29105"/>
        <label>1</label>
    </ligand>
</feature>
<dbReference type="HAMAP" id="MF_01374">
    <property type="entry name" value="Glyoxalase_2"/>
    <property type="match status" value="1"/>
</dbReference>
<dbReference type="InterPro" id="IPR035680">
    <property type="entry name" value="Clx_II_MBL"/>
</dbReference>
<name>A0A2Z6GA60_9PROT</name>
<dbReference type="SUPFAM" id="SSF56281">
    <property type="entry name" value="Metallo-hydrolase/oxidoreductase"/>
    <property type="match status" value="1"/>
</dbReference>
<evidence type="ECO:0000313" key="10">
    <source>
        <dbReference type="Proteomes" id="UP000033070"/>
    </source>
</evidence>
<feature type="domain" description="Metallo-beta-lactamase" evidence="8">
    <location>
        <begin position="13"/>
        <end position="168"/>
    </location>
</feature>